<dbReference type="InterPro" id="IPR050744">
    <property type="entry name" value="AI-2_Isomerase_LsrG"/>
</dbReference>
<reference evidence="2 3" key="1">
    <citation type="submission" date="2018-08" db="EMBL/GenBank/DDBJ databases">
        <title>Mucilaginibacter terrae sp. nov., isolated from manganese diggings.</title>
        <authorList>
            <person name="Huang Y."/>
            <person name="Zhou Z."/>
        </authorList>
    </citation>
    <scope>NUCLEOTIDE SEQUENCE [LARGE SCALE GENOMIC DNA]</scope>
    <source>
        <strain evidence="2 3">ZH6</strain>
    </source>
</reference>
<sequence>MSINLLACLHCKSDAELAFESELKKLVTASVDEPGCLAYELYQYKDEPYKYVIEEEWTDEDALGAHMETPHYKNFVRVSNALLRTAADVKILTRLI</sequence>
<keyword evidence="3" id="KW-1185">Reference proteome</keyword>
<dbReference type="RefSeq" id="WP_117382749.1">
    <property type="nucleotide sequence ID" value="NZ_QWDE01000001.1"/>
</dbReference>
<proteinExistence type="predicted"/>
<dbReference type="SUPFAM" id="SSF54909">
    <property type="entry name" value="Dimeric alpha+beta barrel"/>
    <property type="match status" value="1"/>
</dbReference>
<organism evidence="2 3">
    <name type="scientific">Mucilaginibacter terrenus</name>
    <dbReference type="NCBI Taxonomy" id="2482727"/>
    <lineage>
        <taxon>Bacteria</taxon>
        <taxon>Pseudomonadati</taxon>
        <taxon>Bacteroidota</taxon>
        <taxon>Sphingobacteriia</taxon>
        <taxon>Sphingobacteriales</taxon>
        <taxon>Sphingobacteriaceae</taxon>
        <taxon>Mucilaginibacter</taxon>
    </lineage>
</organism>
<dbReference type="InterPro" id="IPR011008">
    <property type="entry name" value="Dimeric_a/b-barrel"/>
</dbReference>
<dbReference type="OrthoDB" id="964493at2"/>
<dbReference type="PROSITE" id="PS51725">
    <property type="entry name" value="ABM"/>
    <property type="match status" value="1"/>
</dbReference>
<dbReference type="InterPro" id="IPR007138">
    <property type="entry name" value="ABM_dom"/>
</dbReference>
<keyword evidence="2" id="KW-0560">Oxidoreductase</keyword>
<dbReference type="Gene3D" id="3.30.70.100">
    <property type="match status" value="1"/>
</dbReference>
<gene>
    <name evidence="2" type="ORF">DYU05_09765</name>
</gene>
<name>A0A3E2NXY0_9SPHI</name>
<accession>A0A3E2NXY0</accession>
<feature type="domain" description="ABM" evidence="1">
    <location>
        <begin position="3"/>
        <end position="92"/>
    </location>
</feature>
<evidence type="ECO:0000313" key="2">
    <source>
        <dbReference type="EMBL" id="RFZ85853.1"/>
    </source>
</evidence>
<dbReference type="Pfam" id="PF03992">
    <property type="entry name" value="ABM"/>
    <property type="match status" value="1"/>
</dbReference>
<evidence type="ECO:0000313" key="3">
    <source>
        <dbReference type="Proteomes" id="UP000260823"/>
    </source>
</evidence>
<comment type="caution">
    <text evidence="2">The sequence shown here is derived from an EMBL/GenBank/DDBJ whole genome shotgun (WGS) entry which is preliminary data.</text>
</comment>
<dbReference type="AlphaFoldDB" id="A0A3E2NXY0"/>
<protein>
    <submittedName>
        <fullName evidence="2">Antibiotic biosynthesis monooxygenase</fullName>
    </submittedName>
</protein>
<keyword evidence="2" id="KW-0503">Monooxygenase</keyword>
<dbReference type="EMBL" id="QWDE01000001">
    <property type="protein sequence ID" value="RFZ85853.1"/>
    <property type="molecule type" value="Genomic_DNA"/>
</dbReference>
<dbReference type="Proteomes" id="UP000260823">
    <property type="component" value="Unassembled WGS sequence"/>
</dbReference>
<evidence type="ECO:0000259" key="1">
    <source>
        <dbReference type="PROSITE" id="PS51725"/>
    </source>
</evidence>
<dbReference type="GO" id="GO:0004497">
    <property type="term" value="F:monooxygenase activity"/>
    <property type="evidence" value="ECO:0007669"/>
    <property type="project" value="UniProtKB-KW"/>
</dbReference>
<dbReference type="PANTHER" id="PTHR33336:SF15">
    <property type="entry name" value="ABM DOMAIN-CONTAINING PROTEIN"/>
    <property type="match status" value="1"/>
</dbReference>
<dbReference type="PANTHER" id="PTHR33336">
    <property type="entry name" value="QUINOL MONOOXYGENASE YGIN-RELATED"/>
    <property type="match status" value="1"/>
</dbReference>